<dbReference type="AlphaFoldDB" id="A0A660S5F6"/>
<evidence type="ECO:0000259" key="1">
    <source>
        <dbReference type="PROSITE" id="PS50042"/>
    </source>
</evidence>
<evidence type="ECO:0000313" key="2">
    <source>
        <dbReference type="EMBL" id="RKX64843.1"/>
    </source>
</evidence>
<dbReference type="SMART" id="SM00100">
    <property type="entry name" value="cNMP"/>
    <property type="match status" value="1"/>
</dbReference>
<dbReference type="CDD" id="cd00038">
    <property type="entry name" value="CAP_ED"/>
    <property type="match status" value="1"/>
</dbReference>
<dbReference type="PROSITE" id="PS50042">
    <property type="entry name" value="CNMP_BINDING_3"/>
    <property type="match status" value="1"/>
</dbReference>
<dbReference type="InterPro" id="IPR000595">
    <property type="entry name" value="cNMP-bd_dom"/>
</dbReference>
<evidence type="ECO:0000313" key="3">
    <source>
        <dbReference type="Proteomes" id="UP000282321"/>
    </source>
</evidence>
<comment type="caution">
    <text evidence="2">The sequence shown here is derived from an EMBL/GenBank/DDBJ whole genome shotgun (WGS) entry which is preliminary data.</text>
</comment>
<accession>A0A660S5F6</accession>
<dbReference type="SUPFAM" id="SSF51206">
    <property type="entry name" value="cAMP-binding domain-like"/>
    <property type="match status" value="1"/>
</dbReference>
<dbReference type="EMBL" id="QNBC01000128">
    <property type="protein sequence ID" value="RKX64843.1"/>
    <property type="molecule type" value="Genomic_DNA"/>
</dbReference>
<dbReference type="InterPro" id="IPR014710">
    <property type="entry name" value="RmlC-like_jellyroll"/>
</dbReference>
<dbReference type="PROSITE" id="PS00889">
    <property type="entry name" value="CNMP_BINDING_2"/>
    <property type="match status" value="1"/>
</dbReference>
<dbReference type="Proteomes" id="UP000282321">
    <property type="component" value="Unassembled WGS sequence"/>
</dbReference>
<dbReference type="InterPro" id="IPR018488">
    <property type="entry name" value="cNMP-bd_CS"/>
</dbReference>
<organism evidence="2 3">
    <name type="scientific">candidate division TA06 bacterium</name>
    <dbReference type="NCBI Taxonomy" id="2250710"/>
    <lineage>
        <taxon>Bacteria</taxon>
        <taxon>Bacteria division TA06</taxon>
    </lineage>
</organism>
<gene>
    <name evidence="2" type="ORF">DRP44_07590</name>
</gene>
<protein>
    <submittedName>
        <fullName evidence="2">Cyclic nucleotide-binding domain-containing protein</fullName>
    </submittedName>
</protein>
<dbReference type="Gene3D" id="2.60.120.10">
    <property type="entry name" value="Jelly Rolls"/>
    <property type="match status" value="1"/>
</dbReference>
<name>A0A660S5F6_UNCT6</name>
<dbReference type="PRINTS" id="PR00103">
    <property type="entry name" value="CAMPKINASE"/>
</dbReference>
<sequence>MSPRNFYFNIRCLYLSTNLYLQNVPIFNKMNVGEKMEVFRKVPIFRDLKDDELYQILSLAEKKTYKPEEKIFSEGDKGDGFYIILKGEVRISMILEGIGEELLMLLRENDYFGEMSLIDDQPRSANAISDKDTTCMFIEKKKFTDFIHSDIYIENKIINAFLKELSHRMRNTDKKMKNILLLMKSF</sequence>
<dbReference type="PANTHER" id="PTHR23011">
    <property type="entry name" value="CYCLIC NUCLEOTIDE-BINDING DOMAIN CONTAINING PROTEIN"/>
    <property type="match status" value="1"/>
</dbReference>
<reference evidence="2 3" key="1">
    <citation type="submission" date="2018-06" db="EMBL/GenBank/DDBJ databases">
        <title>Extensive metabolic versatility and redundancy in microbially diverse, dynamic hydrothermal sediments.</title>
        <authorList>
            <person name="Dombrowski N."/>
            <person name="Teske A."/>
            <person name="Baker B.J."/>
        </authorList>
    </citation>
    <scope>NUCLEOTIDE SEQUENCE [LARGE SCALE GENOMIC DNA]</scope>
    <source>
        <strain evidence="2">B35_G9</strain>
    </source>
</reference>
<dbReference type="InterPro" id="IPR018490">
    <property type="entry name" value="cNMP-bd_dom_sf"/>
</dbReference>
<feature type="domain" description="Cyclic nucleotide-binding" evidence="1">
    <location>
        <begin position="44"/>
        <end position="164"/>
    </location>
</feature>
<proteinExistence type="predicted"/>
<dbReference type="PANTHER" id="PTHR23011:SF28">
    <property type="entry name" value="CYCLIC NUCLEOTIDE-BINDING DOMAIN CONTAINING PROTEIN"/>
    <property type="match status" value="1"/>
</dbReference>
<dbReference type="Pfam" id="PF00027">
    <property type="entry name" value="cNMP_binding"/>
    <property type="match status" value="1"/>
</dbReference>